<name>A0A835FPX7_9POAL</name>
<sequence length="499" mass="53701">MRFLKHAGDGGGGGDPRGAEALAAVGLGAFAQLALPEHPPEGLGLAAAYDDAAGHISVSLAGATISASRADLAAALELPPGPVGLAAGVSAAAATFSSAEAIAAVSAFVRDRMIRGGGGDVGPAWRDVAAALQLVEEGKGFEVDWGGLVWAVVKEEVVAGTLQRCTPYLLRLMQNQRPELFVEFDERLSPQKRWKGCQWTDGMLLGSEYLDLDLEQEDASLVYGGSQNVGDLEDMPIFGEVKDVPCVGGDEIHPLNQGNVEFGPGNFSALDGSSDKQDDYLNSQQVMPMTQSDPDVGLPLVRNVPLGTSMSQLAQLQEVGGVCNYQALSPFQACLRQVQGYLPAMEGAYFNVEKACRDTERDVKHLKKVVIEKDHLIAAMKSDIREELRGRSDIHLHEQSLVQMRSAVEQQKMLVKKSLAEFQEYRIMCGEGVGGQNAAWLQEVHQKISGVDHNFSVNVSELLKKTTEMEMGVAKLNHEVQRLKDSRSIPDLNNGKAQI</sequence>
<organism evidence="1 2">
    <name type="scientific">Digitaria exilis</name>
    <dbReference type="NCBI Taxonomy" id="1010633"/>
    <lineage>
        <taxon>Eukaryota</taxon>
        <taxon>Viridiplantae</taxon>
        <taxon>Streptophyta</taxon>
        <taxon>Embryophyta</taxon>
        <taxon>Tracheophyta</taxon>
        <taxon>Spermatophyta</taxon>
        <taxon>Magnoliopsida</taxon>
        <taxon>Liliopsida</taxon>
        <taxon>Poales</taxon>
        <taxon>Poaceae</taxon>
        <taxon>PACMAD clade</taxon>
        <taxon>Panicoideae</taxon>
        <taxon>Panicodae</taxon>
        <taxon>Paniceae</taxon>
        <taxon>Anthephorinae</taxon>
        <taxon>Digitaria</taxon>
    </lineage>
</organism>
<dbReference type="EMBL" id="JACEFO010000520">
    <property type="protein sequence ID" value="KAF8766293.1"/>
    <property type="molecule type" value="Genomic_DNA"/>
</dbReference>
<evidence type="ECO:0000313" key="2">
    <source>
        <dbReference type="Proteomes" id="UP000636709"/>
    </source>
</evidence>
<dbReference type="Proteomes" id="UP000636709">
    <property type="component" value="Unassembled WGS sequence"/>
</dbReference>
<evidence type="ECO:0000313" key="1">
    <source>
        <dbReference type="EMBL" id="KAF8766293.1"/>
    </source>
</evidence>
<keyword evidence="2" id="KW-1185">Reference proteome</keyword>
<accession>A0A835FPX7</accession>
<dbReference type="PANTHER" id="PTHR35120">
    <property type="entry name" value="HISTONE ACETYLTRANSFERASE KAT6B-LIKE"/>
    <property type="match status" value="1"/>
</dbReference>
<protein>
    <submittedName>
        <fullName evidence="1">Uncharacterized protein</fullName>
    </submittedName>
</protein>
<gene>
    <name evidence="1" type="ORF">HU200_007809</name>
</gene>
<dbReference type="OrthoDB" id="656448at2759"/>
<proteinExistence type="predicted"/>
<dbReference type="PANTHER" id="PTHR35120:SF1">
    <property type="entry name" value="OS01G0756000 PROTEIN"/>
    <property type="match status" value="1"/>
</dbReference>
<dbReference type="AlphaFoldDB" id="A0A835FPX7"/>
<reference evidence="1" key="1">
    <citation type="submission" date="2020-07" db="EMBL/GenBank/DDBJ databases">
        <title>Genome sequence and genetic diversity analysis of an under-domesticated orphan crop, white fonio (Digitaria exilis).</title>
        <authorList>
            <person name="Bennetzen J.L."/>
            <person name="Chen S."/>
            <person name="Ma X."/>
            <person name="Wang X."/>
            <person name="Yssel A.E.J."/>
            <person name="Chaluvadi S.R."/>
            <person name="Johnson M."/>
            <person name="Gangashetty P."/>
            <person name="Hamidou F."/>
            <person name="Sanogo M.D."/>
            <person name="Zwaenepoel A."/>
            <person name="Wallace J."/>
            <person name="Van De Peer Y."/>
            <person name="Van Deynze A."/>
        </authorList>
    </citation>
    <scope>NUCLEOTIDE SEQUENCE</scope>
    <source>
        <tissue evidence="1">Leaves</tissue>
    </source>
</reference>
<comment type="caution">
    <text evidence="1">The sequence shown here is derived from an EMBL/GenBank/DDBJ whole genome shotgun (WGS) entry which is preliminary data.</text>
</comment>